<dbReference type="STRING" id="908615.SAMN05421540_105133"/>
<dbReference type="Pfam" id="PF22252">
    <property type="entry name" value="PNGase_F-II_N"/>
    <property type="match status" value="1"/>
</dbReference>
<keyword evidence="3" id="KW-1185">Reference proteome</keyword>
<evidence type="ECO:0000256" key="1">
    <source>
        <dbReference type="SAM" id="SignalP"/>
    </source>
</evidence>
<evidence type="ECO:0000313" key="3">
    <source>
        <dbReference type="Proteomes" id="UP000198820"/>
    </source>
</evidence>
<gene>
    <name evidence="2" type="ORF">SAMN05421540_105133</name>
</gene>
<feature type="chain" id="PRO_5011644939" evidence="1">
    <location>
        <begin position="23"/>
        <end position="244"/>
    </location>
</feature>
<dbReference type="AlphaFoldDB" id="A0A1H4ASQ6"/>
<name>A0A1H4ASQ6_9FLAO</name>
<reference evidence="2 3" key="1">
    <citation type="submission" date="2016-10" db="EMBL/GenBank/DDBJ databases">
        <authorList>
            <person name="de Groot N.N."/>
        </authorList>
    </citation>
    <scope>NUCLEOTIDE SEQUENCE [LARGE SCALE GENOMIC DNA]</scope>
    <source>
        <strain evidence="2 3">DSM 23581</strain>
    </source>
</reference>
<feature type="signal peptide" evidence="1">
    <location>
        <begin position="1"/>
        <end position="22"/>
    </location>
</feature>
<keyword evidence="1" id="KW-0732">Signal</keyword>
<organism evidence="2 3">
    <name type="scientific">Psychroflexus halocasei</name>
    <dbReference type="NCBI Taxonomy" id="908615"/>
    <lineage>
        <taxon>Bacteria</taxon>
        <taxon>Pseudomonadati</taxon>
        <taxon>Bacteroidota</taxon>
        <taxon>Flavobacteriia</taxon>
        <taxon>Flavobacteriales</taxon>
        <taxon>Flavobacteriaceae</taxon>
        <taxon>Psychroflexus</taxon>
    </lineage>
</organism>
<dbReference type="RefSeq" id="WP_093243973.1">
    <property type="nucleotide sequence ID" value="NZ_FNQF01000005.1"/>
</dbReference>
<evidence type="ECO:0000313" key="2">
    <source>
        <dbReference type="EMBL" id="SEA38929.1"/>
    </source>
</evidence>
<proteinExistence type="predicted"/>
<dbReference type="InterPro" id="IPR005901">
    <property type="entry name" value="GLPGLI"/>
</dbReference>
<protein>
    <submittedName>
        <fullName evidence="2">GLPGLI family protein</fullName>
    </submittedName>
</protein>
<dbReference type="Proteomes" id="UP000198820">
    <property type="component" value="Unassembled WGS sequence"/>
</dbReference>
<accession>A0A1H4ASQ6</accession>
<sequence length="244" mass="28401">MLRNEIKITLIVILISHCAALAQCDFQIKYKASINEIVIEDSIRQTDQEKHFVFAQKMRVKINAMYKDKSFTLDVKNDASIFKPPTFMEVDNSTVLKLADLFLSFPKKVYINKTQNLCIEETDLGFEKVYYENKQDIKWQILKEEKQILGYTAQKAIAQVDVKFKEDETQEFEVWFTKEIPCGFGPSNIHGLPGLILEINTKNYNLKAHQVITPAKETPKPLSEDLVDKNYFIKMNDKVKEMKY</sequence>
<dbReference type="EMBL" id="FNQF01000005">
    <property type="protein sequence ID" value="SEA38929.1"/>
    <property type="molecule type" value="Genomic_DNA"/>
</dbReference>
<dbReference type="NCBIfam" id="TIGR01200">
    <property type="entry name" value="GLPGLI"/>
    <property type="match status" value="1"/>
</dbReference>